<organism evidence="2 3">
    <name type="scientific">Candidatus Avacidaminococcus intestinavium</name>
    <dbReference type="NCBI Taxonomy" id="2840684"/>
    <lineage>
        <taxon>Bacteria</taxon>
        <taxon>Bacillati</taxon>
        <taxon>Bacillota</taxon>
        <taxon>Negativicutes</taxon>
        <taxon>Acidaminococcales</taxon>
        <taxon>Acidaminococcaceae</taxon>
        <taxon>Acidaminococcaceae incertae sedis</taxon>
        <taxon>Candidatus Avacidaminococcus</taxon>
    </lineage>
</organism>
<dbReference type="Proteomes" id="UP000824099">
    <property type="component" value="Unassembled WGS sequence"/>
</dbReference>
<keyword evidence="1" id="KW-0812">Transmembrane</keyword>
<feature type="transmembrane region" description="Helical" evidence="1">
    <location>
        <begin position="74"/>
        <end position="91"/>
    </location>
</feature>
<feature type="non-terminal residue" evidence="2">
    <location>
        <position position="129"/>
    </location>
</feature>
<comment type="caution">
    <text evidence="2">The sequence shown here is derived from an EMBL/GenBank/DDBJ whole genome shotgun (WGS) entry which is preliminary data.</text>
</comment>
<evidence type="ECO:0000313" key="2">
    <source>
        <dbReference type="EMBL" id="HIU63624.1"/>
    </source>
</evidence>
<feature type="transmembrane region" description="Helical" evidence="1">
    <location>
        <begin position="7"/>
        <end position="25"/>
    </location>
</feature>
<keyword evidence="1" id="KW-1133">Transmembrane helix</keyword>
<keyword evidence="1" id="KW-0472">Membrane</keyword>
<dbReference type="EMBL" id="DVNI01000017">
    <property type="protein sequence ID" value="HIU63624.1"/>
    <property type="molecule type" value="Genomic_DNA"/>
</dbReference>
<evidence type="ECO:0000256" key="1">
    <source>
        <dbReference type="SAM" id="Phobius"/>
    </source>
</evidence>
<sequence>MTFLQHCILYGFAGMLIWLVCYIGTSLQNNLVFQKYEDRFTAHGLAIKAVDVLFVLFLIATIFLATFKADYMNIPSLATIVGLGMSAEAYLSCISIAQQICLFLAEICLGVWLILFMVYSSPIRVADYI</sequence>
<proteinExistence type="predicted"/>
<reference evidence="2" key="1">
    <citation type="submission" date="2020-10" db="EMBL/GenBank/DDBJ databases">
        <authorList>
            <person name="Gilroy R."/>
        </authorList>
    </citation>
    <scope>NUCLEOTIDE SEQUENCE</scope>
    <source>
        <strain evidence="2">CHK160-1198</strain>
    </source>
</reference>
<feature type="transmembrane region" description="Helical" evidence="1">
    <location>
        <begin position="97"/>
        <end position="119"/>
    </location>
</feature>
<gene>
    <name evidence="2" type="ORF">IAB06_01105</name>
</gene>
<dbReference type="AlphaFoldDB" id="A0A9D1MNM4"/>
<protein>
    <submittedName>
        <fullName evidence="2">Uncharacterized protein</fullName>
    </submittedName>
</protein>
<accession>A0A9D1MNM4</accession>
<evidence type="ECO:0000313" key="3">
    <source>
        <dbReference type="Proteomes" id="UP000824099"/>
    </source>
</evidence>
<reference evidence="2" key="2">
    <citation type="journal article" date="2021" name="PeerJ">
        <title>Extensive microbial diversity within the chicken gut microbiome revealed by metagenomics and culture.</title>
        <authorList>
            <person name="Gilroy R."/>
            <person name="Ravi A."/>
            <person name="Getino M."/>
            <person name="Pursley I."/>
            <person name="Horton D.L."/>
            <person name="Alikhan N.F."/>
            <person name="Baker D."/>
            <person name="Gharbi K."/>
            <person name="Hall N."/>
            <person name="Watson M."/>
            <person name="Adriaenssens E.M."/>
            <person name="Foster-Nyarko E."/>
            <person name="Jarju S."/>
            <person name="Secka A."/>
            <person name="Antonio M."/>
            <person name="Oren A."/>
            <person name="Chaudhuri R.R."/>
            <person name="La Ragione R."/>
            <person name="Hildebrand F."/>
            <person name="Pallen M.J."/>
        </authorList>
    </citation>
    <scope>NUCLEOTIDE SEQUENCE</scope>
    <source>
        <strain evidence="2">CHK160-1198</strain>
    </source>
</reference>
<name>A0A9D1MNM4_9FIRM</name>
<feature type="transmembrane region" description="Helical" evidence="1">
    <location>
        <begin position="45"/>
        <end position="67"/>
    </location>
</feature>